<dbReference type="AlphaFoldDB" id="C9ZU27"/>
<dbReference type="GeneID" id="23863095"/>
<protein>
    <recommendedName>
        <fullName evidence="9">Chromosome transmission fidelity protein 18 homolog</fullName>
    </recommendedName>
</protein>
<feature type="domain" description="AAA+ ATPase" evidence="11">
    <location>
        <begin position="246"/>
        <end position="387"/>
    </location>
</feature>
<dbReference type="Gene3D" id="1.10.8.60">
    <property type="match status" value="1"/>
</dbReference>
<dbReference type="InterPro" id="IPR003593">
    <property type="entry name" value="AAA+_ATPase"/>
</dbReference>
<feature type="region of interest" description="Disordered" evidence="10">
    <location>
        <begin position="733"/>
        <end position="754"/>
    </location>
</feature>
<name>C9ZU27_TRYB9</name>
<dbReference type="RefSeq" id="XP_011775192.1">
    <property type="nucleotide sequence ID" value="XM_011776890.1"/>
</dbReference>
<dbReference type="GO" id="GO:0003677">
    <property type="term" value="F:DNA binding"/>
    <property type="evidence" value="ECO:0007669"/>
    <property type="project" value="UniProtKB-KW"/>
</dbReference>
<evidence type="ECO:0000256" key="1">
    <source>
        <dbReference type="ARBA" id="ARBA00004123"/>
    </source>
</evidence>
<dbReference type="GO" id="GO:0006260">
    <property type="term" value="P:DNA replication"/>
    <property type="evidence" value="ECO:0007669"/>
    <property type="project" value="UniProtKB-KW"/>
</dbReference>
<dbReference type="PANTHER" id="PTHR23389">
    <property type="entry name" value="CHROMOSOME TRANSMISSION FIDELITY FACTOR 18"/>
    <property type="match status" value="1"/>
</dbReference>
<keyword evidence="2" id="KW-0235">DNA replication</keyword>
<feature type="region of interest" description="Disordered" evidence="10">
    <location>
        <begin position="98"/>
        <end position="119"/>
    </location>
</feature>
<proteinExistence type="inferred from homology"/>
<dbReference type="SUPFAM" id="SSF52540">
    <property type="entry name" value="P-loop containing nucleoside triphosphate hydrolases"/>
    <property type="match status" value="1"/>
</dbReference>
<feature type="region of interest" description="Disordered" evidence="10">
    <location>
        <begin position="771"/>
        <end position="790"/>
    </location>
</feature>
<dbReference type="OrthoDB" id="2195431at2759"/>
<dbReference type="InterPro" id="IPR027417">
    <property type="entry name" value="P-loop_NTPase"/>
</dbReference>
<dbReference type="CDD" id="cd18140">
    <property type="entry name" value="HLD_clamp_RFC"/>
    <property type="match status" value="1"/>
</dbReference>
<keyword evidence="6" id="KW-0539">Nucleus</keyword>
<dbReference type="InterPro" id="IPR003959">
    <property type="entry name" value="ATPase_AAA_core"/>
</dbReference>
<dbReference type="InterPro" id="IPR047854">
    <property type="entry name" value="RFC_lid"/>
</dbReference>
<dbReference type="GO" id="GO:0016887">
    <property type="term" value="F:ATP hydrolysis activity"/>
    <property type="evidence" value="ECO:0007669"/>
    <property type="project" value="InterPro"/>
</dbReference>
<reference evidence="13" key="1">
    <citation type="journal article" date="2010" name="PLoS Negl. Trop. Dis.">
        <title>The genome sequence of Trypanosoma brucei gambiense, causative agent of chronic human african trypanosomiasis.</title>
        <authorList>
            <person name="Jackson A.P."/>
            <person name="Sanders M."/>
            <person name="Berry A."/>
            <person name="McQuillan J."/>
            <person name="Aslett M.A."/>
            <person name="Quail M.A."/>
            <person name="Chukualim B."/>
            <person name="Capewell P."/>
            <person name="MacLeod A."/>
            <person name="Melville S.E."/>
            <person name="Gibson W."/>
            <person name="Barry J.D."/>
            <person name="Berriman M."/>
            <person name="Hertz-Fowler C."/>
        </authorList>
    </citation>
    <scope>NUCLEOTIDE SEQUENCE [LARGE SCALE GENOMIC DNA]</scope>
    <source>
        <strain evidence="13">MHOM/CI/86/DAL972</strain>
    </source>
</reference>
<feature type="region of interest" description="Disordered" evidence="10">
    <location>
        <begin position="1"/>
        <end position="23"/>
    </location>
</feature>
<dbReference type="EMBL" id="FN554970">
    <property type="protein sequence ID" value="CBH12913.1"/>
    <property type="molecule type" value="Genomic_DNA"/>
</dbReference>
<keyword evidence="7" id="KW-0131">Cell cycle</keyword>
<comment type="similarity">
    <text evidence="8">Belongs to the activator 1 small subunits family. CTF18 subfamily.</text>
</comment>
<sequence length="993" mass="109873">MMDIDCAEHNDVPKRDTNSHNNDYDIEDEFESIDESLLHGVPYAHDAAPELPDPPKPESAILMSKGVCLLPSCTRVNFMMRGDNGELRWLTASGLQEISGFSNPDDEASKEQRRREQEEEAIEAEGMRANALGLQKRVAGSGLGFVNVATLHRQIFNEDVEAAAVKDCGAVQPRQQQGEQRRGPLSEEDSLWVIKYTPKRFRDLLSDDTTNLKLLQWMKSWDEYTFRNGASPGADGLSSSPSTRPDDRIAVLVGPPGVGKTTLAHVLALHCGYEPIEINASVDRTASGIESAIQLAVSPGRSRRRAQRPAVPTSNGGNGGSVTSLVDMLMLPKCLIIDEMDGIAANFASFLLKQDIHCPVLCLCNDYYVPSLRLLRQQCRLVFHVPPIRPQRLLQRLGEIAEHENIKVADAVLAELVRASNGDVRCCLNTLQFAYRCVVSDTGETPQQQHKRQQDLLREMQGKDMKLNLWDMWRVVLERQDRGKYVQLLRKEFAMNYDAVVMAGCANPLPLSSYQQTQQLQVDMDVAEEGYVATGFRVDPGYTYVSRVLQWCDDTNGLLDGLHEFYLRRSYTDYSFLNTCAVSDAFSFQDCLTTTGYRHTPLLPFAEQYGKSATATSCFSCCSAMGRGSSITASGFPRAAATAARRRDESFHITRMVRDNCRSLEVASHLYSTTAITEVVPSLLRCLCDVSLHIPSHTVASGVGLTPKDQQLLRAAVARHALYGFTYVRTTRGRPGNHRRGSDEPDHVAEEEEHWELDPPIHRICCASLSEAQQERMPGQRPAVRDTSSSSVMVLHMKEEVKQLLVGEIHRHIIQTSSLRAVRNHGGARKDNTGGTDEIVVKRDSTLPSRKRERDDEIDGREIKVKKEEEKFSGVPKPADGMHGTRTGVTVKREEDAAEMCGCSPQAEGPKAAVSAALSSSKPAQTVLKDFFGRPIAAKPKGMPLAFSKAKGENVVDLSNAGAHGRAKKLTVQYIYKEGCTNGVKIPASLNDF</sequence>
<dbReference type="VEuPathDB" id="TriTrypDB:Tbg972.7.7860"/>
<dbReference type="Pfam" id="PF00004">
    <property type="entry name" value="AAA"/>
    <property type="match status" value="1"/>
</dbReference>
<evidence type="ECO:0000256" key="2">
    <source>
        <dbReference type="ARBA" id="ARBA00022705"/>
    </source>
</evidence>
<keyword evidence="4" id="KW-0067">ATP-binding</keyword>
<comment type="subcellular location">
    <subcellularLocation>
        <location evidence="1">Nucleus</location>
    </subcellularLocation>
</comment>
<evidence type="ECO:0000256" key="8">
    <source>
        <dbReference type="ARBA" id="ARBA00043975"/>
    </source>
</evidence>
<keyword evidence="5" id="KW-0238">DNA-binding</keyword>
<organism evidence="12 13">
    <name type="scientific">Trypanosoma brucei gambiense (strain MHOM/CI/86/DAL972)</name>
    <dbReference type="NCBI Taxonomy" id="679716"/>
    <lineage>
        <taxon>Eukaryota</taxon>
        <taxon>Discoba</taxon>
        <taxon>Euglenozoa</taxon>
        <taxon>Kinetoplastea</taxon>
        <taxon>Metakinetoplastina</taxon>
        <taxon>Trypanosomatida</taxon>
        <taxon>Trypanosomatidae</taxon>
        <taxon>Trypanosoma</taxon>
    </lineage>
</organism>
<evidence type="ECO:0000256" key="10">
    <source>
        <dbReference type="SAM" id="MobiDB-lite"/>
    </source>
</evidence>
<evidence type="ECO:0000259" key="11">
    <source>
        <dbReference type="SMART" id="SM00382"/>
    </source>
</evidence>
<evidence type="ECO:0000256" key="3">
    <source>
        <dbReference type="ARBA" id="ARBA00022741"/>
    </source>
</evidence>
<dbReference type="FunFam" id="1.10.8.60:FF:000074">
    <property type="entry name" value="Chromosome transmission fidelity protein 18"/>
    <property type="match status" value="1"/>
</dbReference>
<dbReference type="Gene3D" id="3.40.50.300">
    <property type="entry name" value="P-loop containing nucleotide triphosphate hydrolases"/>
    <property type="match status" value="1"/>
</dbReference>
<evidence type="ECO:0000256" key="6">
    <source>
        <dbReference type="ARBA" id="ARBA00023242"/>
    </source>
</evidence>
<dbReference type="Proteomes" id="UP000002316">
    <property type="component" value="Chromosome 7"/>
</dbReference>
<evidence type="ECO:0000256" key="4">
    <source>
        <dbReference type="ARBA" id="ARBA00022840"/>
    </source>
</evidence>
<evidence type="ECO:0000256" key="7">
    <source>
        <dbReference type="ARBA" id="ARBA00023306"/>
    </source>
</evidence>
<dbReference type="PANTHER" id="PTHR23389:SF3">
    <property type="entry name" value="CHROMOSOME TRANSMISSION FIDELITY PROTEIN 18 HOMOLOG"/>
    <property type="match status" value="1"/>
</dbReference>
<feature type="compositionally biased region" description="Basic and acidic residues" evidence="10">
    <location>
        <begin position="1"/>
        <end position="18"/>
    </location>
</feature>
<dbReference type="GO" id="GO:0005634">
    <property type="term" value="C:nucleus"/>
    <property type="evidence" value="ECO:0007669"/>
    <property type="project" value="UniProtKB-SubCell"/>
</dbReference>
<feature type="region of interest" description="Disordered" evidence="10">
    <location>
        <begin position="297"/>
        <end position="318"/>
    </location>
</feature>
<feature type="compositionally biased region" description="Basic and acidic residues" evidence="10">
    <location>
        <begin position="107"/>
        <end position="117"/>
    </location>
</feature>
<dbReference type="GO" id="GO:0005524">
    <property type="term" value="F:ATP binding"/>
    <property type="evidence" value="ECO:0007669"/>
    <property type="project" value="UniProtKB-KW"/>
</dbReference>
<gene>
    <name evidence="12" type="ORF">TbgDal_VII7860</name>
</gene>
<dbReference type="CDD" id="cd00009">
    <property type="entry name" value="AAA"/>
    <property type="match status" value="1"/>
</dbReference>
<evidence type="ECO:0000256" key="5">
    <source>
        <dbReference type="ARBA" id="ARBA00023125"/>
    </source>
</evidence>
<keyword evidence="3" id="KW-0547">Nucleotide-binding</keyword>
<accession>C9ZU27</accession>
<evidence type="ECO:0000313" key="12">
    <source>
        <dbReference type="EMBL" id="CBH12913.1"/>
    </source>
</evidence>
<evidence type="ECO:0000313" key="13">
    <source>
        <dbReference type="Proteomes" id="UP000002316"/>
    </source>
</evidence>
<dbReference type="KEGG" id="tbg:TbgDal_VII7860"/>
<dbReference type="SMART" id="SM00382">
    <property type="entry name" value="AAA"/>
    <property type="match status" value="1"/>
</dbReference>
<evidence type="ECO:0000256" key="9">
    <source>
        <dbReference type="ARBA" id="ARBA00069525"/>
    </source>
</evidence>